<evidence type="ECO:0000313" key="3">
    <source>
        <dbReference type="Proteomes" id="UP000031861"/>
    </source>
</evidence>
<feature type="coiled-coil region" evidence="1">
    <location>
        <begin position="732"/>
        <end position="816"/>
    </location>
</feature>
<name>A0AAN0W7F5_BACCE</name>
<evidence type="ECO:0000256" key="1">
    <source>
        <dbReference type="SAM" id="Coils"/>
    </source>
</evidence>
<feature type="coiled-coil region" evidence="1">
    <location>
        <begin position="323"/>
        <end position="364"/>
    </location>
</feature>
<proteinExistence type="predicted"/>
<feature type="coiled-coil region" evidence="1">
    <location>
        <begin position="872"/>
        <end position="906"/>
    </location>
</feature>
<evidence type="ECO:0000313" key="2">
    <source>
        <dbReference type="EMBL" id="AJI11968.1"/>
    </source>
</evidence>
<sequence>MPRLMKVRMTNIQLDEGKKIISNSLWEPNAKDALFILENGGGKTSFIQLVTQTVRPNSNLSKRLLKEVVYKGTTGHIMTEWKLDGENLPYEYLCLGFTYMNGETKTEELNYFTYLFTYNRGDTLNINTLPTTVDGKVTRLNEYRKFLRQNDIRIFDVNRDYKKELKRFHLIEDEWKMIQKINGDEGGVDNYFKTASSTYDLLVKLLIPEVENTIFDSEEKKKEIQTYFKEYSKNLLSIPDMKRDLDDFQRIKNGAEDMVKAVEDFQVKKKSFAEAQKHVVTLKKSIELQIADKKEKTHILIGDIEKNQALMHEADWKIDSYKAHILKGQIEAKEIELAAVENELKMKTEQLKQAKALLKQLEAKKEYGDYLDIHKKVLQLNEDISSLTASEPELEKRRNESKTLLTEALNFLIEEQQFALEDINTNIKFTVEEINLKGAERKRLEKGKLDLYGEYKDAKNDLSNYQKGKQKLIDELGEEAGYYPSIKFKSLSEQQKQSSVTITQKEEKSQLNEQEIDEKREFVTSQRIVMQNKNNEITSLKDEHTTFEKEKHNLLSLLSDDGKNTINIFEDMQELLRYYQYQKVETERKIDELKQYIHDLTQKLNLWESYDYFVPDETLLKVQQHLEQKGVITMLGSEWLSELSSEEMKNQYLNSYPLLPYTLLVEEANLTEVKKSLNSLNKELLNVPLLFYVKSKLQIQTKSVDAKIDELFPLYDELYLYHQLDVQWFASRAKIQEIIDGLKMELSQYKEQLTFAKTTLNNYNEILTALEAFHTSYSSTFSESNMQAVQKLSEDIKEIHQQINDINEYIKMLENENKLISEFISDEKVKIAKRDSHRTLLQSFMDLYPNPEELVEKVKYLKDQHDQYGTKVNLCEEEVIELRETLDRQKDKKRNIQSVMDGLDKERKQYQLDEKLEPSDSYTSEEKNEYVACFTAVQKEYADKDQAKNFLEESLSDKKTELLKSEKRINNIGFALEEVKMFYSEEINLEELITKQKETVKTLSISAKDIEVEKGKVEENLKGKTEQLVLVKKEIDDEYGKEVFLYEWQHEEEFNCFKQAKEQLGEANNELVTKKESLGNSITDAEKAMVHLQIKNLPLYNERFGLILEEEIISKSKTYQKYAQTHANEHLTKLQKLEESKKGVYLSFETYLKKIQESNNPKTEQFANGLSKLKTSDQIFELEFILESFNRIFDTINAFEEDLKRKITECEKDKVKLVDLCFQRVEAIYKNVTEIPKFSKVKVFGYELQLIKMRWDRFDDETTHSNLHYHVQTILETLQLMKRDNKLENELNEYLVQKLDTVVLLDKIAPIKKCFVSIYKPRKKSLMTTSPENWKPWDEVSKWSGGEEFSSYMSMFMILVTYLRKKVNARDDSWKVIIADNPFGKASSEHVVKPIMELARNSKIQLFCLTAHNNEDIRSHFECVMSNRYYNTVGIELLQVEHREKGVSLGMFAYEHD</sequence>
<reference evidence="2 3" key="1">
    <citation type="journal article" date="2015" name="Genome Announc.">
        <title>Complete genome sequences for 35 biothreat assay-relevant bacillus species.</title>
        <authorList>
            <person name="Johnson S.L."/>
            <person name="Daligault H.E."/>
            <person name="Davenport K.W."/>
            <person name="Jaissle J."/>
            <person name="Frey K.G."/>
            <person name="Ladner J.T."/>
            <person name="Broomall S.M."/>
            <person name="Bishop-Lilly K.A."/>
            <person name="Bruce D.C."/>
            <person name="Gibbons H.S."/>
            <person name="Coyne S.R."/>
            <person name="Lo C.C."/>
            <person name="Meincke L."/>
            <person name="Munk A.C."/>
            <person name="Koroleva G.I."/>
            <person name="Rosenzweig C.N."/>
            <person name="Palacios G.F."/>
            <person name="Redden C.L."/>
            <person name="Minogue T.D."/>
            <person name="Chain P.S."/>
        </authorList>
    </citation>
    <scope>NUCLEOTIDE SEQUENCE [LARGE SCALE GENOMIC DNA]</scope>
    <source>
        <strain evidence="2 3">03BB108</strain>
    </source>
</reference>
<keyword evidence="1" id="KW-0175">Coiled coil</keyword>
<organism evidence="2 3">
    <name type="scientific">Bacillus cereus 03BB108</name>
    <dbReference type="NCBI Taxonomy" id="451709"/>
    <lineage>
        <taxon>Bacteria</taxon>
        <taxon>Bacillati</taxon>
        <taxon>Bacillota</taxon>
        <taxon>Bacilli</taxon>
        <taxon>Bacillales</taxon>
        <taxon>Bacillaceae</taxon>
        <taxon>Bacillus</taxon>
        <taxon>Bacillus cereus group</taxon>
    </lineage>
</organism>
<dbReference type="EMBL" id="CP009641">
    <property type="protein sequence ID" value="AJI11968.1"/>
    <property type="molecule type" value="Genomic_DNA"/>
</dbReference>
<dbReference type="RefSeq" id="WP_001994572.1">
    <property type="nucleotide sequence ID" value="NZ_CP009641.1"/>
</dbReference>
<accession>A0AAN0W7F5</accession>
<dbReference type="Proteomes" id="UP000031861">
    <property type="component" value="Chromosome"/>
</dbReference>
<gene>
    <name evidence="2" type="ORF">AK40_5116</name>
</gene>
<protein>
    <submittedName>
        <fullName evidence="2">Uncharacterized protein</fullName>
    </submittedName>
</protein>